<feature type="non-terminal residue" evidence="1">
    <location>
        <position position="72"/>
    </location>
</feature>
<evidence type="ECO:0000313" key="1">
    <source>
        <dbReference type="EMBL" id="MCI60978.1"/>
    </source>
</evidence>
<reference evidence="1 2" key="1">
    <citation type="journal article" date="2018" name="Front. Plant Sci.">
        <title>Red Clover (Trifolium pratense) and Zigzag Clover (T. medium) - A Picture of Genomic Similarities and Differences.</title>
        <authorList>
            <person name="Dluhosova J."/>
            <person name="Istvanek J."/>
            <person name="Nedelnik J."/>
            <person name="Repkova J."/>
        </authorList>
    </citation>
    <scope>NUCLEOTIDE SEQUENCE [LARGE SCALE GENOMIC DNA]</scope>
    <source>
        <strain evidence="2">cv. 10/8</strain>
        <tissue evidence="1">Leaf</tissue>
    </source>
</reference>
<dbReference type="CDD" id="cd00303">
    <property type="entry name" value="retropepsin_like"/>
    <property type="match status" value="1"/>
</dbReference>
<evidence type="ECO:0000313" key="2">
    <source>
        <dbReference type="Proteomes" id="UP000265520"/>
    </source>
</evidence>
<dbReference type="EMBL" id="LXQA010591475">
    <property type="protein sequence ID" value="MCI60978.1"/>
    <property type="molecule type" value="Genomic_DNA"/>
</dbReference>
<name>A0A392TJ08_9FABA</name>
<comment type="caution">
    <text evidence="1">The sequence shown here is derived from an EMBL/GenBank/DDBJ whole genome shotgun (WGS) entry which is preliminary data.</text>
</comment>
<keyword evidence="2" id="KW-1185">Reference proteome</keyword>
<sequence>MIGKVFALSGKGADQVDNLIRGTCFIHNTHLIAIIDTGATHSFIFVDCMRRLNIPVVEIPGRMRIETPSSGS</sequence>
<protein>
    <submittedName>
        <fullName evidence="1">Cellular nucleic acid-binding protein</fullName>
    </submittedName>
</protein>
<dbReference type="Gene3D" id="2.40.70.10">
    <property type="entry name" value="Acid Proteases"/>
    <property type="match status" value="1"/>
</dbReference>
<dbReference type="InterPro" id="IPR021109">
    <property type="entry name" value="Peptidase_aspartic_dom_sf"/>
</dbReference>
<proteinExistence type="predicted"/>
<dbReference type="Proteomes" id="UP000265520">
    <property type="component" value="Unassembled WGS sequence"/>
</dbReference>
<dbReference type="Pfam" id="PF08284">
    <property type="entry name" value="RVP_2"/>
    <property type="match status" value="1"/>
</dbReference>
<accession>A0A392TJ08</accession>
<dbReference type="AlphaFoldDB" id="A0A392TJ08"/>
<organism evidence="1 2">
    <name type="scientific">Trifolium medium</name>
    <dbReference type="NCBI Taxonomy" id="97028"/>
    <lineage>
        <taxon>Eukaryota</taxon>
        <taxon>Viridiplantae</taxon>
        <taxon>Streptophyta</taxon>
        <taxon>Embryophyta</taxon>
        <taxon>Tracheophyta</taxon>
        <taxon>Spermatophyta</taxon>
        <taxon>Magnoliopsida</taxon>
        <taxon>eudicotyledons</taxon>
        <taxon>Gunneridae</taxon>
        <taxon>Pentapetalae</taxon>
        <taxon>rosids</taxon>
        <taxon>fabids</taxon>
        <taxon>Fabales</taxon>
        <taxon>Fabaceae</taxon>
        <taxon>Papilionoideae</taxon>
        <taxon>50 kb inversion clade</taxon>
        <taxon>NPAAA clade</taxon>
        <taxon>Hologalegina</taxon>
        <taxon>IRL clade</taxon>
        <taxon>Trifolieae</taxon>
        <taxon>Trifolium</taxon>
    </lineage>
</organism>
<dbReference type="SUPFAM" id="SSF50630">
    <property type="entry name" value="Acid proteases"/>
    <property type="match status" value="1"/>
</dbReference>